<dbReference type="PANTHER" id="PTHR33119">
    <property type="entry name" value="IFI3P"/>
    <property type="match status" value="1"/>
</dbReference>
<feature type="domain" description="DUF4246" evidence="2">
    <location>
        <begin position="30"/>
        <end position="66"/>
    </location>
</feature>
<dbReference type="AlphaFoldDB" id="A0A0L0SIX9"/>
<dbReference type="Pfam" id="PF21666">
    <property type="entry name" value="DUF4246_N"/>
    <property type="match status" value="1"/>
</dbReference>
<sequence>MATTQVDMSTLLPFATRSEYSGDDGHLYLSRTRHEQRMCQLLNAVRDKPDWARKWRTEEIRAKWTVELRALAQQGNWTVGAILARRPEGARWWSAGRLDEIPLGPMGDANFQAVLNELDFQAEHVADAAGPDNVFAQDDAVDENVRATLAQLVADQLENVPAARLDWHPRSNNQVLDLVHPSLYPLVYGRTRILKSAMDKLDDWSQFLGQGEPLRKPAGVMHAASNLGYSSGAFTSDRFQWLPSVFHVAADGAVTIGSYINNLRPDMHGALYPLLARVFEAALPLLENVVSRIQAPVPLRIEPDPYSWYGEGPHWSDREARDAWYNTRMPAIPNPPERFDQHSAIVPPFSLRDRSLKVITKLANIQLSPANPKYPGGSWHIEGMLNESIIATAIYYWDVENITESKLQFRSGVQAPTYEQSDDRGIQYAYALYNNGPLVQNRGFITARQGRLVAFPNLYQHQVAPFELADPTRSGHRKIIAFFLVDPISPLGQEVVTTAQVPPQQAEWIADVWAQDPTFPLTEKLPREVLDMIVEKMDVTMTRKEAMALRLELMDERTDFVTQNDVSVFGGAQFSLCEH</sequence>
<dbReference type="Pfam" id="PF14033">
    <property type="entry name" value="DUF4246"/>
    <property type="match status" value="1"/>
</dbReference>
<dbReference type="Proteomes" id="UP000054350">
    <property type="component" value="Unassembled WGS sequence"/>
</dbReference>
<dbReference type="InterPro" id="IPR049207">
    <property type="entry name" value="DUF4246_N"/>
</dbReference>
<accession>A0A0L0SIX9</accession>
<reference evidence="3 4" key="1">
    <citation type="submission" date="2009-11" db="EMBL/GenBank/DDBJ databases">
        <title>Annotation of Allomyces macrogynus ATCC 38327.</title>
        <authorList>
            <consortium name="The Broad Institute Genome Sequencing Platform"/>
            <person name="Russ C."/>
            <person name="Cuomo C."/>
            <person name="Burger G."/>
            <person name="Gray M.W."/>
            <person name="Holland P.W.H."/>
            <person name="King N."/>
            <person name="Lang F.B.F."/>
            <person name="Roger A.J."/>
            <person name="Ruiz-Trillo I."/>
            <person name="Young S.K."/>
            <person name="Zeng Q."/>
            <person name="Gargeya S."/>
            <person name="Fitzgerald M."/>
            <person name="Haas B."/>
            <person name="Abouelleil A."/>
            <person name="Alvarado L."/>
            <person name="Arachchi H.M."/>
            <person name="Berlin A."/>
            <person name="Chapman S.B."/>
            <person name="Gearin G."/>
            <person name="Goldberg J."/>
            <person name="Griggs A."/>
            <person name="Gujja S."/>
            <person name="Hansen M."/>
            <person name="Heiman D."/>
            <person name="Howarth C."/>
            <person name="Larimer J."/>
            <person name="Lui A."/>
            <person name="MacDonald P.J.P."/>
            <person name="McCowen C."/>
            <person name="Montmayeur A."/>
            <person name="Murphy C."/>
            <person name="Neiman D."/>
            <person name="Pearson M."/>
            <person name="Priest M."/>
            <person name="Roberts A."/>
            <person name="Saif S."/>
            <person name="Shea T."/>
            <person name="Sisk P."/>
            <person name="Stolte C."/>
            <person name="Sykes S."/>
            <person name="Wortman J."/>
            <person name="Nusbaum C."/>
            <person name="Birren B."/>
        </authorList>
    </citation>
    <scope>NUCLEOTIDE SEQUENCE [LARGE SCALE GENOMIC DNA]</scope>
    <source>
        <strain evidence="3 4">ATCC 38327</strain>
    </source>
</reference>
<feature type="domain" description="DUF4246" evidence="1">
    <location>
        <begin position="110"/>
        <end position="511"/>
    </location>
</feature>
<gene>
    <name evidence="3" type="ORF">AMAG_07611</name>
</gene>
<proteinExistence type="predicted"/>
<dbReference type="STRING" id="578462.A0A0L0SIX9"/>
<dbReference type="eggNOG" id="ENOG502QQIE">
    <property type="taxonomic scope" value="Eukaryota"/>
</dbReference>
<dbReference type="OrthoDB" id="415532at2759"/>
<dbReference type="PANTHER" id="PTHR33119:SF1">
    <property type="entry name" value="FE2OG DIOXYGENASE DOMAIN-CONTAINING PROTEIN"/>
    <property type="match status" value="1"/>
</dbReference>
<dbReference type="VEuPathDB" id="FungiDB:AMAG_07611"/>
<dbReference type="EMBL" id="GG745340">
    <property type="protein sequence ID" value="KNE62389.1"/>
    <property type="molecule type" value="Genomic_DNA"/>
</dbReference>
<protein>
    <submittedName>
        <fullName evidence="3">Uncharacterized protein</fullName>
    </submittedName>
</protein>
<dbReference type="InterPro" id="IPR049192">
    <property type="entry name" value="DUF4246_C"/>
</dbReference>
<evidence type="ECO:0000313" key="4">
    <source>
        <dbReference type="Proteomes" id="UP000054350"/>
    </source>
</evidence>
<dbReference type="OMA" id="GYDWEPS"/>
<evidence type="ECO:0000259" key="2">
    <source>
        <dbReference type="Pfam" id="PF21666"/>
    </source>
</evidence>
<organism evidence="3 4">
    <name type="scientific">Allomyces macrogynus (strain ATCC 38327)</name>
    <name type="common">Allomyces javanicus var. macrogynus</name>
    <dbReference type="NCBI Taxonomy" id="578462"/>
    <lineage>
        <taxon>Eukaryota</taxon>
        <taxon>Fungi</taxon>
        <taxon>Fungi incertae sedis</taxon>
        <taxon>Blastocladiomycota</taxon>
        <taxon>Blastocladiomycetes</taxon>
        <taxon>Blastocladiales</taxon>
        <taxon>Blastocladiaceae</taxon>
        <taxon>Allomyces</taxon>
    </lineage>
</organism>
<dbReference type="InterPro" id="IPR025340">
    <property type="entry name" value="DUF4246"/>
</dbReference>
<evidence type="ECO:0000313" key="3">
    <source>
        <dbReference type="EMBL" id="KNE62389.1"/>
    </source>
</evidence>
<evidence type="ECO:0000259" key="1">
    <source>
        <dbReference type="Pfam" id="PF14033"/>
    </source>
</evidence>
<reference evidence="4" key="2">
    <citation type="submission" date="2009-11" db="EMBL/GenBank/DDBJ databases">
        <title>The Genome Sequence of Allomyces macrogynus strain ATCC 38327.</title>
        <authorList>
            <consortium name="The Broad Institute Genome Sequencing Platform"/>
            <person name="Russ C."/>
            <person name="Cuomo C."/>
            <person name="Shea T."/>
            <person name="Young S.K."/>
            <person name="Zeng Q."/>
            <person name="Koehrsen M."/>
            <person name="Haas B."/>
            <person name="Borodovsky M."/>
            <person name="Guigo R."/>
            <person name="Alvarado L."/>
            <person name="Berlin A."/>
            <person name="Borenstein D."/>
            <person name="Chen Z."/>
            <person name="Engels R."/>
            <person name="Freedman E."/>
            <person name="Gellesch M."/>
            <person name="Goldberg J."/>
            <person name="Griggs A."/>
            <person name="Gujja S."/>
            <person name="Heiman D."/>
            <person name="Hepburn T."/>
            <person name="Howarth C."/>
            <person name="Jen D."/>
            <person name="Larson L."/>
            <person name="Lewis B."/>
            <person name="Mehta T."/>
            <person name="Park D."/>
            <person name="Pearson M."/>
            <person name="Roberts A."/>
            <person name="Saif S."/>
            <person name="Shenoy N."/>
            <person name="Sisk P."/>
            <person name="Stolte C."/>
            <person name="Sykes S."/>
            <person name="Walk T."/>
            <person name="White J."/>
            <person name="Yandava C."/>
            <person name="Burger G."/>
            <person name="Gray M.W."/>
            <person name="Holland P.W.H."/>
            <person name="King N."/>
            <person name="Lang F.B.F."/>
            <person name="Roger A.J."/>
            <person name="Ruiz-Trillo I."/>
            <person name="Lander E."/>
            <person name="Nusbaum C."/>
        </authorList>
    </citation>
    <scope>NUCLEOTIDE SEQUENCE [LARGE SCALE GENOMIC DNA]</scope>
    <source>
        <strain evidence="4">ATCC 38327</strain>
    </source>
</reference>
<name>A0A0L0SIX9_ALLM3</name>
<keyword evidence="4" id="KW-1185">Reference proteome</keyword>